<dbReference type="SUPFAM" id="SSF53720">
    <property type="entry name" value="ALDH-like"/>
    <property type="match status" value="1"/>
</dbReference>
<reference evidence="1" key="1">
    <citation type="submission" date="2019-08" db="EMBL/GenBank/DDBJ databases">
        <authorList>
            <person name="Kucharzyk K."/>
            <person name="Murdoch R.W."/>
            <person name="Higgins S."/>
            <person name="Loffler F."/>
        </authorList>
    </citation>
    <scope>NUCLEOTIDE SEQUENCE</scope>
</reference>
<comment type="caution">
    <text evidence="1">The sequence shown here is derived from an EMBL/GenBank/DDBJ whole genome shotgun (WGS) entry which is preliminary data.</text>
</comment>
<evidence type="ECO:0000313" key="1">
    <source>
        <dbReference type="EMBL" id="MPM93256.1"/>
    </source>
</evidence>
<proteinExistence type="predicted"/>
<dbReference type="EMBL" id="VSSQ01040093">
    <property type="protein sequence ID" value="MPM93256.1"/>
    <property type="molecule type" value="Genomic_DNA"/>
</dbReference>
<dbReference type="AlphaFoldDB" id="A0A645DV75"/>
<dbReference type="Gene3D" id="3.40.309.10">
    <property type="entry name" value="Aldehyde Dehydrogenase, Chain A, domain 2"/>
    <property type="match status" value="1"/>
</dbReference>
<dbReference type="Gene3D" id="3.40.605.10">
    <property type="entry name" value="Aldehyde Dehydrogenase, Chain A, domain 1"/>
    <property type="match status" value="1"/>
</dbReference>
<keyword evidence="1" id="KW-0560">Oxidoreductase</keyword>
<dbReference type="InterPro" id="IPR016161">
    <property type="entry name" value="Ald_DH/histidinol_DH"/>
</dbReference>
<dbReference type="InterPro" id="IPR016162">
    <property type="entry name" value="Ald_DH_N"/>
</dbReference>
<gene>
    <name evidence="1" type="primary">sauS_3</name>
    <name evidence="1" type="ORF">SDC9_140392</name>
</gene>
<organism evidence="1">
    <name type="scientific">bioreactor metagenome</name>
    <dbReference type="NCBI Taxonomy" id="1076179"/>
    <lineage>
        <taxon>unclassified sequences</taxon>
        <taxon>metagenomes</taxon>
        <taxon>ecological metagenomes</taxon>
    </lineage>
</organism>
<protein>
    <submittedName>
        <fullName evidence="1">Sulfoacetaldehyde dehydrogenase (Acylating)</fullName>
        <ecNumber evidence="1">1.2.1.81</ecNumber>
    </submittedName>
</protein>
<accession>A0A645DV75</accession>
<name>A0A645DV75_9ZZZZ</name>
<dbReference type="InterPro" id="IPR016163">
    <property type="entry name" value="Ald_DH_C"/>
</dbReference>
<sequence>MCVVLTVYKCKDIDDGIRIVNANHAYSGAGHSCGIHSHNGANVLKFALSTRTTRCNVNLPNSIANTGDWGAGYPFTGSLGCGTWGGNIVSENIVLKHYMNNTWVATPITPVIPTEEELFGDILDKIAR</sequence>
<dbReference type="EC" id="1.2.1.81" evidence="1"/>
<dbReference type="GO" id="GO:0016620">
    <property type="term" value="F:oxidoreductase activity, acting on the aldehyde or oxo group of donors, NAD or NADP as acceptor"/>
    <property type="evidence" value="ECO:0007669"/>
    <property type="project" value="InterPro"/>
</dbReference>